<evidence type="ECO:0000256" key="8">
    <source>
        <dbReference type="ARBA" id="ARBA00022723"/>
    </source>
</evidence>
<dbReference type="PATRIC" id="fig|84531.8.peg.4662"/>
<feature type="domain" description="PKD" evidence="17">
    <location>
        <begin position="780"/>
        <end position="861"/>
    </location>
</feature>
<dbReference type="Pfam" id="PF04151">
    <property type="entry name" value="PPC"/>
    <property type="match status" value="1"/>
</dbReference>
<dbReference type="CDD" id="cd00146">
    <property type="entry name" value="PKD"/>
    <property type="match status" value="2"/>
</dbReference>
<evidence type="ECO:0000256" key="16">
    <source>
        <dbReference type="PIRSR" id="PIRSR602169-1"/>
    </source>
</evidence>
<feature type="domain" description="PKD" evidence="17">
    <location>
        <begin position="695"/>
        <end position="776"/>
    </location>
</feature>
<evidence type="ECO:0000256" key="2">
    <source>
        <dbReference type="ARBA" id="ARBA00001913"/>
    </source>
</evidence>
<keyword evidence="11" id="KW-0862">Zinc</keyword>
<dbReference type="Gene3D" id="2.60.120.380">
    <property type="match status" value="1"/>
</dbReference>
<evidence type="ECO:0000313" key="18">
    <source>
        <dbReference type="EMBL" id="ALN82773.1"/>
    </source>
</evidence>
<keyword evidence="15" id="KW-0865">Zymogen</keyword>
<dbReference type="Proteomes" id="UP000060787">
    <property type="component" value="Chromosome"/>
</dbReference>
<dbReference type="Pfam" id="PF01752">
    <property type="entry name" value="Peptidase_M9"/>
    <property type="match status" value="1"/>
</dbReference>
<keyword evidence="19" id="KW-1185">Reference proteome</keyword>
<dbReference type="EC" id="3.4.24.3" evidence="5"/>
<dbReference type="PANTHER" id="PTHR13062">
    <property type="entry name" value="COLLAGENASE"/>
    <property type="match status" value="1"/>
</dbReference>
<evidence type="ECO:0000256" key="3">
    <source>
        <dbReference type="ARBA" id="ARBA00001947"/>
    </source>
</evidence>
<dbReference type="PRINTS" id="PR00931">
    <property type="entry name" value="MICOLLPTASE"/>
</dbReference>
<protein>
    <recommendedName>
        <fullName evidence="5">microbial collagenase</fullName>
        <ecNumber evidence="5">3.4.24.3</ecNumber>
    </recommendedName>
</protein>
<dbReference type="PROSITE" id="PS50093">
    <property type="entry name" value="PKD"/>
    <property type="match status" value="2"/>
</dbReference>
<evidence type="ECO:0000256" key="7">
    <source>
        <dbReference type="ARBA" id="ARBA00022670"/>
    </source>
</evidence>
<dbReference type="GO" id="GO:0006508">
    <property type="term" value="P:proteolysis"/>
    <property type="evidence" value="ECO:0007669"/>
    <property type="project" value="UniProtKB-KW"/>
</dbReference>
<proteinExistence type="predicted"/>
<dbReference type="AlphaFoldDB" id="A0A0S2FGY1"/>
<name>A0A0S2FGY1_LYSAN</name>
<dbReference type="InterPro" id="IPR002169">
    <property type="entry name" value="Peptidase_M9A/M9B"/>
</dbReference>
<evidence type="ECO:0000256" key="6">
    <source>
        <dbReference type="ARBA" id="ARBA00022525"/>
    </source>
</evidence>
<dbReference type="Gene3D" id="3.40.30.160">
    <property type="entry name" value="Collagenase ColT, N-terminal domain"/>
    <property type="match status" value="1"/>
</dbReference>
<comment type="subcellular location">
    <subcellularLocation>
        <location evidence="4">Secreted</location>
    </subcellularLocation>
</comment>
<dbReference type="InterPro" id="IPR007280">
    <property type="entry name" value="Peptidase_C_arc/bac"/>
</dbReference>
<evidence type="ECO:0000256" key="1">
    <source>
        <dbReference type="ARBA" id="ARBA00000424"/>
    </source>
</evidence>
<dbReference type="InterPro" id="IPR035986">
    <property type="entry name" value="PKD_dom_sf"/>
</dbReference>
<evidence type="ECO:0000256" key="14">
    <source>
        <dbReference type="ARBA" id="ARBA00023049"/>
    </source>
</evidence>
<organism evidence="18 19">
    <name type="scientific">Lysobacter antibioticus</name>
    <dbReference type="NCBI Taxonomy" id="84531"/>
    <lineage>
        <taxon>Bacteria</taxon>
        <taxon>Pseudomonadati</taxon>
        <taxon>Pseudomonadota</taxon>
        <taxon>Gammaproteobacteria</taxon>
        <taxon>Lysobacterales</taxon>
        <taxon>Lysobacteraceae</taxon>
        <taxon>Lysobacter</taxon>
    </lineage>
</organism>
<dbReference type="EMBL" id="CP011129">
    <property type="protein sequence ID" value="ALN82773.1"/>
    <property type="molecule type" value="Genomic_DNA"/>
</dbReference>
<dbReference type="GO" id="GO:0008270">
    <property type="term" value="F:zinc ion binding"/>
    <property type="evidence" value="ECO:0007669"/>
    <property type="project" value="InterPro"/>
</dbReference>
<evidence type="ECO:0000256" key="5">
    <source>
        <dbReference type="ARBA" id="ARBA00012653"/>
    </source>
</evidence>
<keyword evidence="12" id="KW-0106">Calcium</keyword>
<keyword evidence="8" id="KW-0479">Metal-binding</keyword>
<evidence type="ECO:0000256" key="9">
    <source>
        <dbReference type="ARBA" id="ARBA00022729"/>
    </source>
</evidence>
<dbReference type="STRING" id="84531.LA76x_4670"/>
<evidence type="ECO:0000256" key="12">
    <source>
        <dbReference type="ARBA" id="ARBA00022837"/>
    </source>
</evidence>
<accession>A0A0S2FGY1</accession>
<comment type="cofactor">
    <cofactor evidence="3">
        <name>Zn(2+)</name>
        <dbReference type="ChEBI" id="CHEBI:29105"/>
    </cofactor>
</comment>
<dbReference type="GO" id="GO:0005576">
    <property type="term" value="C:extracellular region"/>
    <property type="evidence" value="ECO:0007669"/>
    <property type="project" value="UniProtKB-SubCell"/>
</dbReference>
<dbReference type="Gene3D" id="2.60.40.10">
    <property type="entry name" value="Immunoglobulins"/>
    <property type="match status" value="2"/>
</dbReference>
<keyword evidence="10" id="KW-0378">Hydrolase</keyword>
<dbReference type="Pfam" id="PF08453">
    <property type="entry name" value="Peptidase_M9_N"/>
    <property type="match status" value="1"/>
</dbReference>
<dbReference type="InterPro" id="IPR022409">
    <property type="entry name" value="PKD/Chitinase_dom"/>
</dbReference>
<dbReference type="SUPFAM" id="SSF49299">
    <property type="entry name" value="PKD domain"/>
    <property type="match status" value="2"/>
</dbReference>
<dbReference type="PANTHER" id="PTHR13062:SF9">
    <property type="entry name" value="MICROBIAL COLLAGENASE"/>
    <property type="match status" value="1"/>
</dbReference>
<dbReference type="InterPro" id="IPR000601">
    <property type="entry name" value="PKD_dom"/>
</dbReference>
<evidence type="ECO:0000256" key="15">
    <source>
        <dbReference type="ARBA" id="ARBA00023145"/>
    </source>
</evidence>
<evidence type="ECO:0000256" key="4">
    <source>
        <dbReference type="ARBA" id="ARBA00004613"/>
    </source>
</evidence>
<comment type="cofactor">
    <cofactor evidence="2">
        <name>Ca(2+)</name>
        <dbReference type="ChEBI" id="CHEBI:29108"/>
    </cofactor>
</comment>
<sequence length="976" mass="104369">MLGAVVTAVSFLSYALPWDTLSGASAESNPLRSSSIQASSIQANSIQAGSSAATSLQTANLATGHGAMAAQAAAARFAAVRKSPATERQIFDAHQQDRAAEPSLRIPYQPLLRERADTDYDGADARRDSLQRPSLAKFSARSLQAAEAACDANQFASLSGDALVAAVKSADTDCINQLFGLSGTTAYGTFREAQMVTIANALATSARDYNGTNAGSTLQLVLFLRAGYYVQFYDTSVGSYGAPLKNAIRPALDAFAANANFGLVNDVHGETLAEFVTLIDSSIENARYLYVVKRLLDSYNSSYNAHYWMKVAVNNAYNVTFRGHQDEAFRVAVQADPSIVDTLYNFANTHFAMLGQADDYLVANAGREIGRFLQYTGNVKSIAQSRAKTLLDRSSVSGPTARLWVGIGEMVDYFDKANCGYYGLCDFKARVDAAALPIRHTCSPTLRLRAQSMTAAQLADTCAIVAGEETYFHRTMATGGVPVANDQNAALEMVVFDSSTDYGIYAGALYGINTNNGGMYLEGNPAATGNQARFIAYEAEWMRPQTFEIWNLTHEYIHYLDGRFNMFGDFNAAMKQKTVWWVEGFAEYMSFSYRNLANTAAQSEAARGTYALSRVYQNDYNSGQNLVYRWGYLAVRFMFEQRRSEVNSILGYFRPGNYTGYATFMGGIGSNNDAAFRAWLPCVATPDAPGCGGTPNQSPVAAFGHAANGLTVNFSDSSSDPDGSIASRAWSFGDGTSSTATHPSKTYAAAGTYTVKLTVTDNRGATATTSKSVTVTGGTSNTPPVAAFTTRIEGLKVSFTDGSSDADGSIVSRAWNFGDGTRSTATNPVKTYAAAGTYAVQLTVTDNRGARTTVAKSVTVTSGGSLPECSAADTRELGRNCSRSNLAAPADGYVYMYVQVPQGTTQLRITTSGGTGNADLYVNTLGAWATRSAHNYRSTASGNTETLTVNNPPAGYVYVSLHGATAFSGVRLSVQY</sequence>
<keyword evidence="6" id="KW-0964">Secreted</keyword>
<gene>
    <name evidence="18" type="ORF">LA76x_4670</name>
</gene>
<dbReference type="Pfam" id="PF18911">
    <property type="entry name" value="PKD_4"/>
    <property type="match status" value="2"/>
</dbReference>
<dbReference type="SMART" id="SM00089">
    <property type="entry name" value="PKD"/>
    <property type="match status" value="2"/>
</dbReference>
<feature type="active site" evidence="16">
    <location>
        <position position="555"/>
    </location>
</feature>
<evidence type="ECO:0000256" key="13">
    <source>
        <dbReference type="ARBA" id="ARBA00023026"/>
    </source>
</evidence>
<dbReference type="eggNOG" id="COG3291">
    <property type="taxonomic scope" value="Bacteria"/>
</dbReference>
<evidence type="ECO:0000313" key="19">
    <source>
        <dbReference type="Proteomes" id="UP000060787"/>
    </source>
</evidence>
<dbReference type="KEGG" id="lab:LA76x_4670"/>
<keyword evidence="13" id="KW-0843">Virulence</keyword>
<keyword evidence="9" id="KW-0732">Signal</keyword>
<comment type="catalytic activity">
    <reaction evidence="1">
        <text>Digestion of native collagen in the triple helical region at Xaa-|-Gly bonds. With synthetic peptides, a preference is shown for Gly at P3 and P1', Pro and Ala at P2 and P2', and hydroxyproline, Ala or Arg at P3'.</text>
        <dbReference type="EC" id="3.4.24.3"/>
    </reaction>
</comment>
<dbReference type="InterPro" id="IPR013783">
    <property type="entry name" value="Ig-like_fold"/>
</dbReference>
<evidence type="ECO:0000259" key="17">
    <source>
        <dbReference type="PROSITE" id="PS50093"/>
    </source>
</evidence>
<evidence type="ECO:0000256" key="10">
    <source>
        <dbReference type="ARBA" id="ARBA00022801"/>
    </source>
</evidence>
<keyword evidence="7" id="KW-0645">Protease</keyword>
<keyword evidence="14" id="KW-0482">Metalloprotease</keyword>
<dbReference type="Gene3D" id="1.10.390.20">
    <property type="match status" value="1"/>
</dbReference>
<dbReference type="GO" id="GO:0004222">
    <property type="term" value="F:metalloendopeptidase activity"/>
    <property type="evidence" value="ECO:0007669"/>
    <property type="project" value="UniProtKB-EC"/>
</dbReference>
<reference evidence="18 19" key="1">
    <citation type="journal article" date="2015" name="BMC Genomics">
        <title>Comparative genomics and metabolic profiling of the genus Lysobacter.</title>
        <authorList>
            <person name="de Bruijn I."/>
            <person name="Cheng X."/>
            <person name="de Jager V."/>
            <person name="Exposito R.G."/>
            <person name="Watrous J."/>
            <person name="Patel N."/>
            <person name="Postma J."/>
            <person name="Dorrestein P.C."/>
            <person name="Kobayashi D."/>
            <person name="Raaijmakers J.M."/>
        </authorList>
    </citation>
    <scope>NUCLEOTIDE SEQUENCE [LARGE SCALE GENOMIC DNA]</scope>
    <source>
        <strain evidence="18 19">76</strain>
    </source>
</reference>
<evidence type="ECO:0000256" key="11">
    <source>
        <dbReference type="ARBA" id="ARBA00022833"/>
    </source>
</evidence>
<dbReference type="InterPro" id="IPR013661">
    <property type="entry name" value="Peptidase_M9_N_dom"/>
</dbReference>